<gene>
    <name evidence="1" type="ORF">BGZ80_010592</name>
</gene>
<organism evidence="1 2">
    <name type="scientific">Entomortierella chlamydospora</name>
    <dbReference type="NCBI Taxonomy" id="101097"/>
    <lineage>
        <taxon>Eukaryota</taxon>
        <taxon>Fungi</taxon>
        <taxon>Fungi incertae sedis</taxon>
        <taxon>Mucoromycota</taxon>
        <taxon>Mortierellomycotina</taxon>
        <taxon>Mortierellomycetes</taxon>
        <taxon>Mortierellales</taxon>
        <taxon>Mortierellaceae</taxon>
        <taxon>Entomortierella</taxon>
    </lineage>
</organism>
<proteinExistence type="predicted"/>
<evidence type="ECO:0000313" key="2">
    <source>
        <dbReference type="Proteomes" id="UP000703661"/>
    </source>
</evidence>
<keyword evidence="2" id="KW-1185">Reference proteome</keyword>
<dbReference type="Proteomes" id="UP000703661">
    <property type="component" value="Unassembled WGS sequence"/>
</dbReference>
<reference evidence="1" key="1">
    <citation type="journal article" date="2020" name="Fungal Divers.">
        <title>Resolving the Mortierellaceae phylogeny through synthesis of multi-gene phylogenetics and phylogenomics.</title>
        <authorList>
            <person name="Vandepol N."/>
            <person name="Liber J."/>
            <person name="Desiro A."/>
            <person name="Na H."/>
            <person name="Kennedy M."/>
            <person name="Barry K."/>
            <person name="Grigoriev I.V."/>
            <person name="Miller A.N."/>
            <person name="O'Donnell K."/>
            <person name="Stajich J.E."/>
            <person name="Bonito G."/>
        </authorList>
    </citation>
    <scope>NUCLEOTIDE SEQUENCE</scope>
    <source>
        <strain evidence="1">NRRL 2769</strain>
    </source>
</reference>
<sequence length="106" mass="12252">MFDHYAHLAGSTFGLAYMYAGKDYIWTPLQQKAIEFNNDSNIFGKLSQKNLSQKDSTQSRIWSSTISTVENSGTKDDERSAKQYVQARYEKIKSWWEARRNGGSRE</sequence>
<dbReference type="EMBL" id="JAAAID010000753">
    <property type="protein sequence ID" value="KAG0014191.1"/>
    <property type="molecule type" value="Genomic_DNA"/>
</dbReference>
<name>A0A9P6MUR1_9FUNG</name>
<evidence type="ECO:0000313" key="1">
    <source>
        <dbReference type="EMBL" id="KAG0014191.1"/>
    </source>
</evidence>
<comment type="caution">
    <text evidence="1">The sequence shown here is derived from an EMBL/GenBank/DDBJ whole genome shotgun (WGS) entry which is preliminary data.</text>
</comment>
<protein>
    <submittedName>
        <fullName evidence="1">Uncharacterized protein</fullName>
    </submittedName>
</protein>
<dbReference type="AlphaFoldDB" id="A0A9P6MUR1"/>
<accession>A0A9P6MUR1</accession>